<protein>
    <recommendedName>
        <fullName evidence="3">DUF2971 domain-containing protein</fullName>
    </recommendedName>
</protein>
<dbReference type="EMBL" id="CP002530">
    <property type="protein sequence ID" value="ADY37899.1"/>
    <property type="molecule type" value="Genomic_DNA"/>
</dbReference>
<evidence type="ECO:0008006" key="3">
    <source>
        <dbReference type="Google" id="ProtNLM"/>
    </source>
</evidence>
<gene>
    <name evidence="1" type="ordered locus">Bacsa_3374</name>
</gene>
<evidence type="ECO:0000313" key="1">
    <source>
        <dbReference type="EMBL" id="ADY37899.1"/>
    </source>
</evidence>
<reference evidence="1 2" key="1">
    <citation type="journal article" date="2011" name="Stand. Genomic Sci.">
        <title>Complete genome sequence of Bacteroides salanitronis type strain (BL78).</title>
        <authorList>
            <person name="Gronow S."/>
            <person name="Held B."/>
            <person name="Lucas S."/>
            <person name="Lapidus A."/>
            <person name="Del Rio T.G."/>
            <person name="Nolan M."/>
            <person name="Tice H."/>
            <person name="Deshpande S."/>
            <person name="Cheng J.F."/>
            <person name="Pitluck S."/>
            <person name="Liolios K."/>
            <person name="Pagani I."/>
            <person name="Ivanova N."/>
            <person name="Mavromatis K."/>
            <person name="Pati A."/>
            <person name="Tapia R."/>
            <person name="Han C."/>
            <person name="Goodwin L."/>
            <person name="Chen A."/>
            <person name="Palaniappan K."/>
            <person name="Land M."/>
            <person name="Hauser L."/>
            <person name="Chang Y.J."/>
            <person name="Jeffries C.D."/>
            <person name="Brambilla E.M."/>
            <person name="Rohde M."/>
            <person name="Goker M."/>
            <person name="Detter J.C."/>
            <person name="Woyke T."/>
            <person name="Bristow J."/>
            <person name="Markowitz V."/>
            <person name="Hugenholtz P."/>
            <person name="Kyrpides N.C."/>
            <person name="Klenk H.P."/>
            <person name="Eisen J.A."/>
        </authorList>
    </citation>
    <scope>NUCLEOTIDE SEQUENCE [LARGE SCALE GENOMIC DNA]</scope>
    <source>
        <strain evidence="1 2">DSM 18170</strain>
    </source>
</reference>
<dbReference type="STRING" id="667015.Bacsa_3374"/>
<dbReference type="Proteomes" id="UP000007486">
    <property type="component" value="Chromosome"/>
</dbReference>
<dbReference type="Pfam" id="PF11185">
    <property type="entry name" value="DUF2971"/>
    <property type="match status" value="1"/>
</dbReference>
<dbReference type="InterPro" id="IPR021352">
    <property type="entry name" value="DUF2971"/>
</dbReference>
<dbReference type="eggNOG" id="ENOG5031MJ2">
    <property type="taxonomic scope" value="Bacteria"/>
</dbReference>
<evidence type="ECO:0000313" key="2">
    <source>
        <dbReference type="Proteomes" id="UP000007486"/>
    </source>
</evidence>
<proteinExistence type="predicted"/>
<dbReference type="RefSeq" id="WP_013619256.1">
    <property type="nucleotide sequence ID" value="NC_015164.1"/>
</dbReference>
<sequence>MKNKNSFLTNLKDFDKYFPEDCAALLLPGRLLVGKNKYSKLYHTTSLNSFMLIWAKKRLRFAPLTGVNDMKEITLSISDESPQRLPMLFAMQDVRKAYKQISFTMDFNSSIKGYASPLLWGVYGDKNKGVCIELDYNKLNLPTNCFHGIVEYENRTKHQIEIPKDVVSINSLKSFIRLHQKELFFMKDKCWEHENEYRIISDADEYLDITDAITSVYVAELDGLTFEIVDELLKDTNVKFGYVHVDKDSGVLFSSDARKYKESVNSALNNPNNCLLPISEQAKNYYESLKNNPDADLTKIEYNLHN</sequence>
<dbReference type="HOGENOM" id="CLU_908096_0_0_10"/>
<name>F0R5Z3_PHOSB</name>
<dbReference type="AlphaFoldDB" id="F0R5Z3"/>
<organism evidence="1 2">
    <name type="scientific">Phocaeicola salanitronis (strain DSM 18170 / JCM 13657 / CCUG 60908 / BL78)</name>
    <name type="common">Bacteroides salanitronis</name>
    <dbReference type="NCBI Taxonomy" id="667015"/>
    <lineage>
        <taxon>Bacteria</taxon>
        <taxon>Pseudomonadati</taxon>
        <taxon>Bacteroidota</taxon>
        <taxon>Bacteroidia</taxon>
        <taxon>Bacteroidales</taxon>
        <taxon>Bacteroidaceae</taxon>
        <taxon>Phocaeicola</taxon>
    </lineage>
</organism>
<keyword evidence="2" id="KW-1185">Reference proteome</keyword>
<accession>F0R5Z3</accession>
<dbReference type="KEGG" id="bsa:Bacsa_3374"/>